<protein>
    <submittedName>
        <fullName evidence="1">Uncharacterized protein</fullName>
    </submittedName>
</protein>
<evidence type="ECO:0000313" key="1">
    <source>
        <dbReference type="EMBL" id="CAD9259273.1"/>
    </source>
</evidence>
<accession>A0A7S1U9P5</accession>
<proteinExistence type="predicted"/>
<reference evidence="1" key="1">
    <citation type="submission" date="2021-01" db="EMBL/GenBank/DDBJ databases">
        <authorList>
            <person name="Corre E."/>
            <person name="Pelletier E."/>
            <person name="Niang G."/>
            <person name="Scheremetjew M."/>
            <person name="Finn R."/>
            <person name="Kale V."/>
            <person name="Holt S."/>
            <person name="Cochrane G."/>
            <person name="Meng A."/>
            <person name="Brown T."/>
            <person name="Cohen L."/>
        </authorList>
    </citation>
    <scope>NUCLEOTIDE SEQUENCE</scope>
    <source>
        <strain evidence="1">CCMP2877</strain>
    </source>
</reference>
<dbReference type="AlphaFoldDB" id="A0A7S1U9P5"/>
<name>A0A7S1U9P5_9STRA</name>
<sequence>MTTRKRTREPEGMAPVPAAAAYAVAQSEPPPGVSDPAAVAAAAAALGVVMPASAPAEIIDDGIPKKLKSGKMKRKTKAGSDKTILNIMKAPLKRCRTKGCSLACFDVPLNVAYVATIRERYRSAYLDGGKPAAQAYLLSLLKGGGPPRAQDFFKGGGSGCPYCTSLGMEGLDVQHRYSKKGCPRYAEGEAKRIAGSNTGNSRYFLPALPECSEPNELQVHREFWAGVFCVGGSLVNKLIVARRAGTPVPPRKEGSGKHQMMSQRVKDALRNALKELPRNRRADGAEYIHAAGMSYAHLWRMACAELDPTFVAQCEELGFWPDLDRRRKSPPTEADFLNSSMGRKIPAPVSYTAARTFFGNYDLKFDAEA</sequence>
<dbReference type="EMBL" id="HBGJ01027774">
    <property type="protein sequence ID" value="CAD9259273.1"/>
    <property type="molecule type" value="Transcribed_RNA"/>
</dbReference>
<gene>
    <name evidence="1" type="ORF">PPAR1163_LOCUS17647</name>
</gene>
<organism evidence="1">
    <name type="scientific">Phaeomonas parva</name>
    <dbReference type="NCBI Taxonomy" id="124430"/>
    <lineage>
        <taxon>Eukaryota</taxon>
        <taxon>Sar</taxon>
        <taxon>Stramenopiles</taxon>
        <taxon>Ochrophyta</taxon>
        <taxon>Pinguiophyceae</taxon>
        <taxon>Pinguiochrysidales</taxon>
        <taxon>Pinguiochrysidaceae</taxon>
        <taxon>Phaeomonas</taxon>
    </lineage>
</organism>